<dbReference type="Gene3D" id="2.40.160.180">
    <property type="entry name" value="Carbohydrate-selective porin OprB"/>
    <property type="match status" value="1"/>
</dbReference>
<dbReference type="InterPro" id="IPR007049">
    <property type="entry name" value="Carb-sel_porin_OprB"/>
</dbReference>
<comment type="similarity">
    <text evidence="1 2">Belongs to the OprB family.</text>
</comment>
<name>A0A850P9F8_9PROT</name>
<dbReference type="GO" id="GO:0008643">
    <property type="term" value="P:carbohydrate transport"/>
    <property type="evidence" value="ECO:0007669"/>
    <property type="project" value="InterPro"/>
</dbReference>
<dbReference type="PANTHER" id="PTHR37944">
    <property type="entry name" value="PORIN B"/>
    <property type="match status" value="1"/>
</dbReference>
<keyword evidence="4" id="KW-1185">Reference proteome</keyword>
<evidence type="ECO:0000256" key="2">
    <source>
        <dbReference type="RuleBase" id="RU363072"/>
    </source>
</evidence>
<dbReference type="PANTHER" id="PTHR37944:SF1">
    <property type="entry name" value="PORIN B"/>
    <property type="match status" value="1"/>
</dbReference>
<comment type="caution">
    <text evidence="3">The sequence shown here is derived from an EMBL/GenBank/DDBJ whole genome shotgun (WGS) entry which is preliminary data.</text>
</comment>
<accession>A0A850P9F8</accession>
<organism evidence="3 4">
    <name type="scientific">Ameyamaea chiangmaiensis</name>
    <dbReference type="NCBI Taxonomy" id="442969"/>
    <lineage>
        <taxon>Bacteria</taxon>
        <taxon>Pseudomonadati</taxon>
        <taxon>Pseudomonadota</taxon>
        <taxon>Alphaproteobacteria</taxon>
        <taxon>Acetobacterales</taxon>
        <taxon>Acetobacteraceae</taxon>
        <taxon>Ameyamaea</taxon>
    </lineage>
</organism>
<proteinExistence type="inferred from homology"/>
<dbReference type="GO" id="GO:0015288">
    <property type="term" value="F:porin activity"/>
    <property type="evidence" value="ECO:0007669"/>
    <property type="project" value="InterPro"/>
</dbReference>
<dbReference type="EMBL" id="JABXXR010000006">
    <property type="protein sequence ID" value="NVN39319.1"/>
    <property type="molecule type" value="Genomic_DNA"/>
</dbReference>
<protein>
    <submittedName>
        <fullName evidence="3">Carbohydrate porin</fullName>
    </submittedName>
</protein>
<dbReference type="GO" id="GO:0016020">
    <property type="term" value="C:membrane"/>
    <property type="evidence" value="ECO:0007669"/>
    <property type="project" value="InterPro"/>
</dbReference>
<evidence type="ECO:0000313" key="3">
    <source>
        <dbReference type="EMBL" id="NVN39319.1"/>
    </source>
</evidence>
<evidence type="ECO:0000313" key="4">
    <source>
        <dbReference type="Proteomes" id="UP000585665"/>
    </source>
</evidence>
<reference evidence="3 4" key="1">
    <citation type="submission" date="2020-06" db="EMBL/GenBank/DDBJ databases">
        <title>Description of novel acetic acid bacteria.</title>
        <authorList>
            <person name="Sombolestani A."/>
        </authorList>
    </citation>
    <scope>NUCLEOTIDE SEQUENCE [LARGE SCALE GENOMIC DNA]</scope>
    <source>
        <strain evidence="3 4">LMG 27010</strain>
    </source>
</reference>
<gene>
    <name evidence="3" type="ORF">HUK82_01890</name>
</gene>
<dbReference type="Pfam" id="PF04966">
    <property type="entry name" value="OprB"/>
    <property type="match status" value="1"/>
</dbReference>
<dbReference type="AlphaFoldDB" id="A0A850P9F8"/>
<dbReference type="InterPro" id="IPR038673">
    <property type="entry name" value="OprB_sf"/>
</dbReference>
<dbReference type="InterPro" id="IPR052932">
    <property type="entry name" value="OprB_Porin"/>
</dbReference>
<dbReference type="Proteomes" id="UP000585665">
    <property type="component" value="Unassembled WGS sequence"/>
</dbReference>
<sequence length="459" mass="50540">MSGVASAQTSLNPSVRVNTPLNTKAFGESSVPPLPHPEAVWEDPFGWNTWLRDRGVAFLLDNRNEFAGIVGPVTHSYGLRKGSSSAGQYAFENDIDWERLAGIRGFSTHALVVGRYGIPASRMFGDNVNPSQEIYGAGGNVAVHFVYGYGEETFGHGRFDVAAGRIPFLNDFSSNPLYCNYMNNAFCGNPKAASDNTAHSSYPDAVWAARFRLRPTTHTYIQTGVYFSQAGIYGVKQYRTGFKLNGADINGESIPVEIGWEPVFGHGTLPGHYKLGYARDTIDHSDNYYDGNGRPYALTGLTPRKDHGANAAWLLVDQMLYHFDKGTPDAGVTFLGGMYYNSERSSMRSQQYQAGVLARGFWAARPKDGAGLNFAYTRVSGQAARTQELQLMQGVLPGSLLNGSYGPQSYGMVLEANYQIHVYRGITVSPDFQYYFHPGAQRVLRDTAVLGVWSHFELF</sequence>
<evidence type="ECO:0000256" key="1">
    <source>
        <dbReference type="ARBA" id="ARBA00008769"/>
    </source>
</evidence>